<evidence type="ECO:0000313" key="3">
    <source>
        <dbReference type="EMBL" id="MFH8589441.1"/>
    </source>
</evidence>
<feature type="region of interest" description="Disordered" evidence="1">
    <location>
        <begin position="1"/>
        <end position="27"/>
    </location>
</feature>
<dbReference type="GO" id="GO:0016746">
    <property type="term" value="F:acyltransferase activity"/>
    <property type="evidence" value="ECO:0007669"/>
    <property type="project" value="UniProtKB-KW"/>
</dbReference>
<accession>A0ABW7RMX7</accession>
<dbReference type="PROSITE" id="PS51186">
    <property type="entry name" value="GNAT"/>
    <property type="match status" value="1"/>
</dbReference>
<evidence type="ECO:0000259" key="2">
    <source>
        <dbReference type="PROSITE" id="PS51186"/>
    </source>
</evidence>
<dbReference type="CDD" id="cd04301">
    <property type="entry name" value="NAT_SF"/>
    <property type="match status" value="1"/>
</dbReference>
<keyword evidence="3" id="KW-0808">Transferase</keyword>
<gene>
    <name evidence="3" type="ORF">ACH4GP_34565</name>
</gene>
<evidence type="ECO:0000256" key="1">
    <source>
        <dbReference type="SAM" id="MobiDB-lite"/>
    </source>
</evidence>
<keyword evidence="3" id="KW-0012">Acyltransferase</keyword>
<reference evidence="3 4" key="1">
    <citation type="submission" date="2024-10" db="EMBL/GenBank/DDBJ databases">
        <title>The Natural Products Discovery Center: Release of the First 8490 Sequenced Strains for Exploring Actinobacteria Biosynthetic Diversity.</title>
        <authorList>
            <person name="Kalkreuter E."/>
            <person name="Kautsar S.A."/>
            <person name="Yang D."/>
            <person name="Bader C.D."/>
            <person name="Teijaro C.N."/>
            <person name="Fluegel L."/>
            <person name="Davis C.M."/>
            <person name="Simpson J.R."/>
            <person name="Lauterbach L."/>
            <person name="Steele A.D."/>
            <person name="Gui C."/>
            <person name="Meng S."/>
            <person name="Li G."/>
            <person name="Viehrig K."/>
            <person name="Ye F."/>
            <person name="Su P."/>
            <person name="Kiefer A.F."/>
            <person name="Nichols A."/>
            <person name="Cepeda A.J."/>
            <person name="Yan W."/>
            <person name="Fan B."/>
            <person name="Jiang Y."/>
            <person name="Adhikari A."/>
            <person name="Zheng C.-J."/>
            <person name="Schuster L."/>
            <person name="Cowan T.M."/>
            <person name="Smanski M.J."/>
            <person name="Chevrette M.G."/>
            <person name="De Carvalho L.P.S."/>
            <person name="Shen B."/>
        </authorList>
    </citation>
    <scope>NUCLEOTIDE SEQUENCE [LARGE SCALE GENOMIC DNA]</scope>
    <source>
        <strain evidence="3 4">NPDC018013</strain>
    </source>
</reference>
<dbReference type="InterPro" id="IPR016181">
    <property type="entry name" value="Acyl_CoA_acyltransferase"/>
</dbReference>
<organism evidence="3 4">
    <name type="scientific">Streptomyces celluloflavus</name>
    <dbReference type="NCBI Taxonomy" id="58344"/>
    <lineage>
        <taxon>Bacteria</taxon>
        <taxon>Bacillati</taxon>
        <taxon>Actinomycetota</taxon>
        <taxon>Actinomycetes</taxon>
        <taxon>Kitasatosporales</taxon>
        <taxon>Streptomycetaceae</taxon>
        <taxon>Streptomyces</taxon>
    </lineage>
</organism>
<dbReference type="Pfam" id="PF18014">
    <property type="entry name" value="Acetyltransf_18"/>
    <property type="match status" value="1"/>
</dbReference>
<dbReference type="Pfam" id="PF00583">
    <property type="entry name" value="Acetyltransf_1"/>
    <property type="match status" value="1"/>
</dbReference>
<dbReference type="PANTHER" id="PTHR47237">
    <property type="entry name" value="SLL0310 PROTEIN"/>
    <property type="match status" value="1"/>
</dbReference>
<keyword evidence="4" id="KW-1185">Reference proteome</keyword>
<dbReference type="InterPro" id="IPR000182">
    <property type="entry name" value="GNAT_dom"/>
</dbReference>
<dbReference type="Proteomes" id="UP001610990">
    <property type="component" value="Unassembled WGS sequence"/>
</dbReference>
<dbReference type="EMBL" id="JBIRGH010000032">
    <property type="protein sequence ID" value="MFH8589441.1"/>
    <property type="molecule type" value="Genomic_DNA"/>
</dbReference>
<dbReference type="SUPFAM" id="SSF55729">
    <property type="entry name" value="Acyl-CoA N-acyltransferases (Nat)"/>
    <property type="match status" value="1"/>
</dbReference>
<dbReference type="Gene3D" id="3.40.630.90">
    <property type="match status" value="1"/>
</dbReference>
<evidence type="ECO:0000313" key="4">
    <source>
        <dbReference type="Proteomes" id="UP001610990"/>
    </source>
</evidence>
<proteinExistence type="predicted"/>
<dbReference type="Gene3D" id="3.40.630.30">
    <property type="match status" value="1"/>
</dbReference>
<comment type="caution">
    <text evidence="3">The sequence shown here is derived from an EMBL/GenBank/DDBJ whole genome shotgun (WGS) entry which is preliminary data.</text>
</comment>
<sequence>MTVPGETPQPHTAAGPGPAPSPGPGGITVGVATAQEWQQITSWANHEGWDIGHHDFAVFHATDPGGFFVGRLDGRPVAALSVVNYSDDYAFMGNYLVDPAHRGKGYGLATWEVAIGHAGSRVIGLDGMPVQEANYKKFGFVSQYRTIRYAGPLTGRPAATAPPGTELLTPHHLDAVAAYDRTYFPTPRRAFLERWLTAPGHTAHVRFQGGRLTGYGVIRPSPGGHRIGPLYADTPRDAEALFDALTAPLAPGAPLCLDAPEPQQAAASLAASRGLAHQFHTVRMYRGPAPAAGPERAFALTELAMG</sequence>
<feature type="domain" description="N-acetyltransferase" evidence="2">
    <location>
        <begin position="27"/>
        <end position="162"/>
    </location>
</feature>
<dbReference type="InterPro" id="IPR041496">
    <property type="entry name" value="YitH/HolE_GNAT"/>
</dbReference>
<dbReference type="RefSeq" id="WP_367428687.1">
    <property type="nucleotide sequence ID" value="NZ_CP108413.1"/>
</dbReference>
<dbReference type="InterPro" id="IPR052729">
    <property type="entry name" value="Acyl/Acetyltrans_Enzymes"/>
</dbReference>
<name>A0ABW7RMX7_9ACTN</name>
<protein>
    <submittedName>
        <fullName evidence="3">GNAT family N-acetyltransferase</fullName>
        <ecNumber evidence="3">2.3.1.-</ecNumber>
    </submittedName>
</protein>
<dbReference type="EC" id="2.3.1.-" evidence="3"/>
<dbReference type="PANTHER" id="PTHR47237:SF1">
    <property type="entry name" value="SLL0310 PROTEIN"/>
    <property type="match status" value="1"/>
</dbReference>